<accession>A0ABQ5EN20</accession>
<protein>
    <submittedName>
        <fullName evidence="1">Uncharacterized protein</fullName>
    </submittedName>
</protein>
<gene>
    <name evidence="1" type="ORF">Tco_0978427</name>
</gene>
<organism evidence="1 2">
    <name type="scientific">Tanacetum coccineum</name>
    <dbReference type="NCBI Taxonomy" id="301880"/>
    <lineage>
        <taxon>Eukaryota</taxon>
        <taxon>Viridiplantae</taxon>
        <taxon>Streptophyta</taxon>
        <taxon>Embryophyta</taxon>
        <taxon>Tracheophyta</taxon>
        <taxon>Spermatophyta</taxon>
        <taxon>Magnoliopsida</taxon>
        <taxon>eudicotyledons</taxon>
        <taxon>Gunneridae</taxon>
        <taxon>Pentapetalae</taxon>
        <taxon>asterids</taxon>
        <taxon>campanulids</taxon>
        <taxon>Asterales</taxon>
        <taxon>Asteraceae</taxon>
        <taxon>Asteroideae</taxon>
        <taxon>Anthemideae</taxon>
        <taxon>Anthemidinae</taxon>
        <taxon>Tanacetum</taxon>
    </lineage>
</organism>
<evidence type="ECO:0000313" key="1">
    <source>
        <dbReference type="EMBL" id="GJT52270.1"/>
    </source>
</evidence>
<dbReference type="EMBL" id="BQNB010016480">
    <property type="protein sequence ID" value="GJT52270.1"/>
    <property type="molecule type" value="Genomic_DNA"/>
</dbReference>
<keyword evidence="2" id="KW-1185">Reference proteome</keyword>
<comment type="caution">
    <text evidence="1">The sequence shown here is derived from an EMBL/GenBank/DDBJ whole genome shotgun (WGS) entry which is preliminary data.</text>
</comment>
<reference evidence="1" key="1">
    <citation type="journal article" date="2022" name="Int. J. Mol. Sci.">
        <title>Draft Genome of Tanacetum Coccineum: Genomic Comparison of Closely Related Tanacetum-Family Plants.</title>
        <authorList>
            <person name="Yamashiro T."/>
            <person name="Shiraishi A."/>
            <person name="Nakayama K."/>
            <person name="Satake H."/>
        </authorList>
    </citation>
    <scope>NUCLEOTIDE SEQUENCE</scope>
</reference>
<proteinExistence type="predicted"/>
<name>A0ABQ5EN20_9ASTR</name>
<reference evidence="1" key="2">
    <citation type="submission" date="2022-01" db="EMBL/GenBank/DDBJ databases">
        <authorList>
            <person name="Yamashiro T."/>
            <person name="Shiraishi A."/>
            <person name="Satake H."/>
            <person name="Nakayama K."/>
        </authorList>
    </citation>
    <scope>NUCLEOTIDE SEQUENCE</scope>
</reference>
<evidence type="ECO:0000313" key="2">
    <source>
        <dbReference type="Proteomes" id="UP001151760"/>
    </source>
</evidence>
<dbReference type="Proteomes" id="UP001151760">
    <property type="component" value="Unassembled WGS sequence"/>
</dbReference>
<sequence>MIPQTVSTCADKENFTAFTSESFVHSYKLHSRSLITQAGHSLLVITVNTDYSYAVGVWFRGGDERLSTETLSSQQSV</sequence>